<evidence type="ECO:0000313" key="4">
    <source>
        <dbReference type="Proteomes" id="UP000245207"/>
    </source>
</evidence>
<protein>
    <submittedName>
        <fullName evidence="3">Golgin candidate 5</fullName>
    </submittedName>
</protein>
<evidence type="ECO:0000256" key="2">
    <source>
        <dbReference type="SAM" id="MobiDB-lite"/>
    </source>
</evidence>
<reference evidence="3 4" key="1">
    <citation type="journal article" date="2018" name="Mol. Plant">
        <title>The genome of Artemisia annua provides insight into the evolution of Asteraceae family and artemisinin biosynthesis.</title>
        <authorList>
            <person name="Shen Q."/>
            <person name="Zhang L."/>
            <person name="Liao Z."/>
            <person name="Wang S."/>
            <person name="Yan T."/>
            <person name="Shi P."/>
            <person name="Liu M."/>
            <person name="Fu X."/>
            <person name="Pan Q."/>
            <person name="Wang Y."/>
            <person name="Lv Z."/>
            <person name="Lu X."/>
            <person name="Zhang F."/>
            <person name="Jiang W."/>
            <person name="Ma Y."/>
            <person name="Chen M."/>
            <person name="Hao X."/>
            <person name="Li L."/>
            <person name="Tang Y."/>
            <person name="Lv G."/>
            <person name="Zhou Y."/>
            <person name="Sun X."/>
            <person name="Brodelius P.E."/>
            <person name="Rose J.K.C."/>
            <person name="Tang K."/>
        </authorList>
    </citation>
    <scope>NUCLEOTIDE SEQUENCE [LARGE SCALE GENOMIC DNA]</scope>
    <source>
        <strain evidence="4">cv. Huhao1</strain>
        <tissue evidence="3">Leaf</tissue>
    </source>
</reference>
<dbReference type="EMBL" id="PKPP01001941">
    <property type="protein sequence ID" value="PWA78806.1"/>
    <property type="molecule type" value="Genomic_DNA"/>
</dbReference>
<feature type="region of interest" description="Disordered" evidence="2">
    <location>
        <begin position="249"/>
        <end position="271"/>
    </location>
</feature>
<gene>
    <name evidence="3" type="ORF">CTI12_AA209810</name>
</gene>
<sequence>MVDDLNYKDFVILLSAFNPEAYIYYRRLTASERRCEELVTQVPESTRPLLRQIEAIQETTAKKAEAWNAVERSLNSRLQEAEAKAAGAEERERAVNERLSQTLSRINVLEAQISCLRTEQTQLTKSLEKERQRASESRQDYLALKEEADTHEGRVNLLQEEIKELKQKHKQELHKALTHRALLQQDVEREKAARLELEKAAHLQSSIVPEQNPIARTKSAFENGLARRLSNASSVSSMEESFYLQASLDSSDTLSERQNPGEPTLSSYHLKSKTPNAYEVALSK</sequence>
<comment type="caution">
    <text evidence="3">The sequence shown here is derived from an EMBL/GenBank/DDBJ whole genome shotgun (WGS) entry which is preliminary data.</text>
</comment>
<dbReference type="Proteomes" id="UP000245207">
    <property type="component" value="Unassembled WGS sequence"/>
</dbReference>
<feature type="coiled-coil region" evidence="1">
    <location>
        <begin position="64"/>
        <end position="98"/>
    </location>
</feature>
<evidence type="ECO:0000256" key="1">
    <source>
        <dbReference type="SAM" id="Coils"/>
    </source>
</evidence>
<accession>A0A2U1NZ83</accession>
<proteinExistence type="predicted"/>
<dbReference type="STRING" id="35608.A0A2U1NZ83"/>
<dbReference type="PANTHER" id="PTHR47347:SF2">
    <property type="entry name" value="GOLGIN CANDIDATE 5"/>
    <property type="match status" value="1"/>
</dbReference>
<feature type="compositionally biased region" description="Polar residues" evidence="2">
    <location>
        <begin position="249"/>
        <end position="258"/>
    </location>
</feature>
<evidence type="ECO:0000313" key="3">
    <source>
        <dbReference type="EMBL" id="PWA78806.1"/>
    </source>
</evidence>
<feature type="coiled-coil region" evidence="1">
    <location>
        <begin position="127"/>
        <end position="200"/>
    </location>
</feature>
<organism evidence="3 4">
    <name type="scientific">Artemisia annua</name>
    <name type="common">Sweet wormwood</name>
    <dbReference type="NCBI Taxonomy" id="35608"/>
    <lineage>
        <taxon>Eukaryota</taxon>
        <taxon>Viridiplantae</taxon>
        <taxon>Streptophyta</taxon>
        <taxon>Embryophyta</taxon>
        <taxon>Tracheophyta</taxon>
        <taxon>Spermatophyta</taxon>
        <taxon>Magnoliopsida</taxon>
        <taxon>eudicotyledons</taxon>
        <taxon>Gunneridae</taxon>
        <taxon>Pentapetalae</taxon>
        <taxon>asterids</taxon>
        <taxon>campanulids</taxon>
        <taxon>Asterales</taxon>
        <taxon>Asteraceae</taxon>
        <taxon>Asteroideae</taxon>
        <taxon>Anthemideae</taxon>
        <taxon>Artemisiinae</taxon>
        <taxon>Artemisia</taxon>
    </lineage>
</organism>
<name>A0A2U1NZ83_ARTAN</name>
<keyword evidence="1" id="KW-0175">Coiled coil</keyword>
<keyword evidence="4" id="KW-1185">Reference proteome</keyword>
<dbReference type="AlphaFoldDB" id="A0A2U1NZ83"/>
<dbReference type="OrthoDB" id="1745699at2759"/>
<dbReference type="PANTHER" id="PTHR47347">
    <property type="entry name" value="GOLGIN CANDIDATE 5"/>
    <property type="match status" value="1"/>
</dbReference>